<evidence type="ECO:0000256" key="4">
    <source>
        <dbReference type="ARBA" id="ARBA00023125"/>
    </source>
</evidence>
<evidence type="ECO:0000256" key="5">
    <source>
        <dbReference type="ARBA" id="ARBA00023163"/>
    </source>
</evidence>
<keyword evidence="10" id="KW-1185">Reference proteome</keyword>
<reference evidence="9" key="1">
    <citation type="submission" date="2021-01" db="UniProtKB">
        <authorList>
            <consortium name="EnsemblPlants"/>
        </authorList>
    </citation>
    <scope>IDENTIFICATION</scope>
</reference>
<proteinExistence type="predicted"/>
<accession>A0A7N0TM85</accession>
<keyword evidence="4" id="KW-0238">DNA-binding</keyword>
<organism evidence="9 10">
    <name type="scientific">Kalanchoe fedtschenkoi</name>
    <name type="common">Lavender scallops</name>
    <name type="synonym">South American air plant</name>
    <dbReference type="NCBI Taxonomy" id="63787"/>
    <lineage>
        <taxon>Eukaryota</taxon>
        <taxon>Viridiplantae</taxon>
        <taxon>Streptophyta</taxon>
        <taxon>Embryophyta</taxon>
        <taxon>Tracheophyta</taxon>
        <taxon>Spermatophyta</taxon>
        <taxon>Magnoliopsida</taxon>
        <taxon>eudicotyledons</taxon>
        <taxon>Gunneridae</taxon>
        <taxon>Pentapetalae</taxon>
        <taxon>Saxifragales</taxon>
        <taxon>Crassulaceae</taxon>
        <taxon>Kalanchoe</taxon>
    </lineage>
</organism>
<dbReference type="InterPro" id="IPR036955">
    <property type="entry name" value="AP2/ERF_dom_sf"/>
</dbReference>
<dbReference type="AlphaFoldDB" id="A0A7N0TM85"/>
<dbReference type="PANTHER" id="PTHR32467:SF222">
    <property type="entry name" value="AP2-LIKE ETHYLENE-RESPONSIVE TRANSCRIPTION FACTOR AIL7"/>
    <property type="match status" value="1"/>
</dbReference>
<dbReference type="FunFam" id="3.30.730.10:FF:000002">
    <property type="entry name" value="AP2-like ethylene-responsive transcription factor"/>
    <property type="match status" value="1"/>
</dbReference>
<protein>
    <recommendedName>
        <fullName evidence="8">AP2/ERF domain-containing protein</fullName>
    </recommendedName>
</protein>
<evidence type="ECO:0000256" key="1">
    <source>
        <dbReference type="ARBA" id="ARBA00004123"/>
    </source>
</evidence>
<feature type="domain" description="AP2/ERF" evidence="8">
    <location>
        <begin position="231"/>
        <end position="294"/>
    </location>
</feature>
<sequence>MEAAPNQSNLLAFSLYPTMNMVTSADEPSRNRHSRQLHQTQQPEQHQNNHFISYAAASSDASCPQYFFDNLYANGYSYSKPQMSFQPTGAPDPLPWLSTSVSEPKLENLLDSSSMARYAESQTETQNDSGLTVYEQGSGSAGYFSQASAQLVQTNSGSEVVDSGSLNQVVTVASHHHHHQLAELAVSNSHAQNNQNLSNRELMQVEERSVVAPQVDTSRKVSDTFGQRTSIYRGVTRHRWTMRYEAHLWDNSSRREGQARKGRQGGYDKEDKAARAYDLAALKYWGPTAVTNFPVSNYAKELEEMTSMTKQEFIASLRRKSSGFSRGASIYRGVTRHHQQGRWQARIGRVAGNKDLYLGTFPTEEEAAEAYDIAAIKFRGTNAVTNFEMSRYDVAAITKATLPIGGAARRLKSPPESEVSLALDEPRLQNPTNNISFSLTQPLSAIPCGVPFDTVSSLYQHNFYHQLQSSHAAAMAVPEPRTSIGAPTGPINFLPNSGDFYAWPHQSY</sequence>
<dbReference type="GO" id="GO:0003700">
    <property type="term" value="F:DNA-binding transcription factor activity"/>
    <property type="evidence" value="ECO:0007669"/>
    <property type="project" value="InterPro"/>
</dbReference>
<comment type="subcellular location">
    <subcellularLocation>
        <location evidence="1">Nucleus</location>
    </subcellularLocation>
</comment>
<dbReference type="GO" id="GO:0003677">
    <property type="term" value="F:DNA binding"/>
    <property type="evidence" value="ECO:0007669"/>
    <property type="project" value="UniProtKB-KW"/>
</dbReference>
<feature type="compositionally biased region" description="Low complexity" evidence="7">
    <location>
        <begin position="37"/>
        <end position="47"/>
    </location>
</feature>
<dbReference type="SUPFAM" id="SSF54171">
    <property type="entry name" value="DNA-binding domain"/>
    <property type="match status" value="2"/>
</dbReference>
<name>A0A7N0TM85_KALFE</name>
<keyword evidence="5" id="KW-0804">Transcription</keyword>
<feature type="region of interest" description="Disordered" evidence="7">
    <location>
        <begin position="23"/>
        <end position="47"/>
    </location>
</feature>
<feature type="domain" description="AP2/ERF" evidence="8">
    <location>
        <begin position="330"/>
        <end position="388"/>
    </location>
</feature>
<dbReference type="PRINTS" id="PR00367">
    <property type="entry name" value="ETHRSPELEMNT"/>
</dbReference>
<evidence type="ECO:0000313" key="10">
    <source>
        <dbReference type="Proteomes" id="UP000594263"/>
    </source>
</evidence>
<keyword evidence="3" id="KW-0805">Transcription regulation</keyword>
<dbReference type="SMART" id="SM00380">
    <property type="entry name" value="AP2"/>
    <property type="match status" value="2"/>
</dbReference>
<dbReference type="Proteomes" id="UP000594263">
    <property type="component" value="Unplaced"/>
</dbReference>
<evidence type="ECO:0000256" key="7">
    <source>
        <dbReference type="SAM" id="MobiDB-lite"/>
    </source>
</evidence>
<dbReference type="InterPro" id="IPR016177">
    <property type="entry name" value="DNA-bd_dom_sf"/>
</dbReference>
<dbReference type="PANTHER" id="PTHR32467">
    <property type="entry name" value="AP2-LIKE ETHYLENE-RESPONSIVE TRANSCRIPTION FACTOR"/>
    <property type="match status" value="1"/>
</dbReference>
<dbReference type="InterPro" id="IPR001471">
    <property type="entry name" value="AP2/ERF_dom"/>
</dbReference>
<dbReference type="EnsemblPlants" id="Kaladp0040s0176.1.v1.1">
    <property type="protein sequence ID" value="Kaladp0040s0176.1.v1.1"/>
    <property type="gene ID" value="Kaladp0040s0176.v1.1"/>
</dbReference>
<dbReference type="GO" id="GO:0005634">
    <property type="term" value="C:nucleus"/>
    <property type="evidence" value="ECO:0007669"/>
    <property type="project" value="UniProtKB-SubCell"/>
</dbReference>
<evidence type="ECO:0000256" key="2">
    <source>
        <dbReference type="ARBA" id="ARBA00022737"/>
    </source>
</evidence>
<dbReference type="Pfam" id="PF00847">
    <property type="entry name" value="AP2"/>
    <property type="match status" value="1"/>
</dbReference>
<dbReference type="Gramene" id="Kaladp0040s0176.1.v1.1">
    <property type="protein sequence ID" value="Kaladp0040s0176.1.v1.1"/>
    <property type="gene ID" value="Kaladp0040s0176.v1.1"/>
</dbReference>
<dbReference type="CDD" id="cd00018">
    <property type="entry name" value="AP2"/>
    <property type="match status" value="2"/>
</dbReference>
<evidence type="ECO:0000259" key="8">
    <source>
        <dbReference type="PROSITE" id="PS51032"/>
    </source>
</evidence>
<keyword evidence="2" id="KW-0677">Repeat</keyword>
<evidence type="ECO:0000256" key="3">
    <source>
        <dbReference type="ARBA" id="ARBA00023015"/>
    </source>
</evidence>
<dbReference type="Gene3D" id="3.30.730.10">
    <property type="entry name" value="AP2/ERF domain"/>
    <property type="match status" value="2"/>
</dbReference>
<evidence type="ECO:0000313" key="9">
    <source>
        <dbReference type="EnsemblPlants" id="Kaladp0040s0176.1.v1.1"/>
    </source>
</evidence>
<evidence type="ECO:0000256" key="6">
    <source>
        <dbReference type="ARBA" id="ARBA00023242"/>
    </source>
</evidence>
<keyword evidence="6" id="KW-0539">Nucleus</keyword>
<dbReference type="PROSITE" id="PS51032">
    <property type="entry name" value="AP2_ERF"/>
    <property type="match status" value="2"/>
</dbReference>